<dbReference type="RefSeq" id="WP_013561408.1">
    <property type="nucleotide sequence ID" value="NC_014960.1"/>
</dbReference>
<dbReference type="FunCoup" id="E8N2R7">
    <property type="interactions" value="463"/>
</dbReference>
<feature type="domain" description="S1 motif" evidence="6">
    <location>
        <begin position="43"/>
        <end position="111"/>
    </location>
</feature>
<feature type="domain" description="S1 motif" evidence="6">
    <location>
        <begin position="226"/>
        <end position="294"/>
    </location>
</feature>
<comment type="similarity">
    <text evidence="1">Belongs to the bacterial ribosomal protein bS1 family.</text>
</comment>
<dbReference type="AlphaFoldDB" id="E8N2R7"/>
<dbReference type="InterPro" id="IPR050437">
    <property type="entry name" value="Ribos_protein_bS1-like"/>
</dbReference>
<comment type="function">
    <text evidence="4">Binds mRNA; thus facilitating recognition of the initiation point. It is needed to translate mRNA with a short Shine-Dalgarno (SD) purine-rich sequence.</text>
</comment>
<dbReference type="InterPro" id="IPR012340">
    <property type="entry name" value="NA-bd_OB-fold"/>
</dbReference>
<evidence type="ECO:0000256" key="1">
    <source>
        <dbReference type="ARBA" id="ARBA00006767"/>
    </source>
</evidence>
<protein>
    <submittedName>
        <fullName evidence="7">30S ribosomal protein S1</fullName>
    </submittedName>
</protein>
<sequence length="408" mass="45856">MDEKDTQLEQGMPQQTQDNAENHDNMASLLEKEGLGLDLPKEGEIRTGVIASITPQQILVSVGTKSEGVISGRELEAIPPEIRETLQVNQKILVYVVRPEDSNGNIVLSYMKAREESDWQKAEQMRETKEVYHSKITGYNKGGLIVPVHGLRGFVPASQISLSRRASMGSGESPEQRWSKMVGEEIDVCVIEVDRERRRLILSERVATPETRETLKERVIETLAEGEIRTGRVTSLADFGAFVNISGADGLVHLSEISWDRIKHPSEVLQVGQEVKVKVISVDREKRRIGLSIRQTQGDPWLERAAKYQVGMLVEGVITRLTKFGAFAKLDEDIEGLIHISEISEKRIEHPKEVLKEGDKVTLRIVKIDPENHRIGLSLRRVDSQAYTDLDWQALEEALKDLDTSEEA</sequence>
<dbReference type="HOGENOM" id="CLU_015805_4_5_0"/>
<proteinExistence type="inferred from homology"/>
<dbReference type="PANTHER" id="PTHR10724">
    <property type="entry name" value="30S RIBOSOMAL PROTEIN S1"/>
    <property type="match status" value="1"/>
</dbReference>
<dbReference type="CDD" id="cd05688">
    <property type="entry name" value="S1_RPS1_repeat_ec3"/>
    <property type="match status" value="2"/>
</dbReference>
<dbReference type="GO" id="GO:0003729">
    <property type="term" value="F:mRNA binding"/>
    <property type="evidence" value="ECO:0007669"/>
    <property type="project" value="UniProtKB-ARBA"/>
</dbReference>
<organism evidence="7 8">
    <name type="scientific">Anaerolinea thermophila (strain DSM 14523 / JCM 11388 / NBRC 100420 / UNI-1)</name>
    <dbReference type="NCBI Taxonomy" id="926569"/>
    <lineage>
        <taxon>Bacteria</taxon>
        <taxon>Bacillati</taxon>
        <taxon>Chloroflexota</taxon>
        <taxon>Anaerolineae</taxon>
        <taxon>Anaerolineales</taxon>
        <taxon>Anaerolineaceae</taxon>
        <taxon>Anaerolinea</taxon>
    </lineage>
</organism>
<dbReference type="Proteomes" id="UP000008922">
    <property type="component" value="Chromosome"/>
</dbReference>
<dbReference type="SUPFAM" id="SSF50249">
    <property type="entry name" value="Nucleic acid-binding proteins"/>
    <property type="match status" value="4"/>
</dbReference>
<keyword evidence="3" id="KW-0687">Ribonucleoprotein</keyword>
<evidence type="ECO:0000313" key="8">
    <source>
        <dbReference type="Proteomes" id="UP000008922"/>
    </source>
</evidence>
<dbReference type="CDD" id="cd04465">
    <property type="entry name" value="S1_RPS1_repeat_ec2_hs2"/>
    <property type="match status" value="1"/>
</dbReference>
<feature type="compositionally biased region" description="Polar residues" evidence="5">
    <location>
        <begin position="8"/>
        <end position="19"/>
    </location>
</feature>
<feature type="domain" description="S1 motif" evidence="6">
    <location>
        <begin position="129"/>
        <end position="205"/>
    </location>
</feature>
<name>E8N2R7_ANATU</name>
<dbReference type="GO" id="GO:0003735">
    <property type="term" value="F:structural constituent of ribosome"/>
    <property type="evidence" value="ECO:0007669"/>
    <property type="project" value="TreeGrafter"/>
</dbReference>
<evidence type="ECO:0000256" key="3">
    <source>
        <dbReference type="ARBA" id="ARBA00023274"/>
    </source>
</evidence>
<evidence type="ECO:0000256" key="2">
    <source>
        <dbReference type="ARBA" id="ARBA00022980"/>
    </source>
</evidence>
<dbReference type="SMART" id="SM00316">
    <property type="entry name" value="S1"/>
    <property type="match status" value="4"/>
</dbReference>
<dbReference type="OrthoDB" id="9804077at2"/>
<dbReference type="GO" id="GO:0005840">
    <property type="term" value="C:ribosome"/>
    <property type="evidence" value="ECO:0007669"/>
    <property type="project" value="UniProtKB-KW"/>
</dbReference>
<dbReference type="PRINTS" id="PR00681">
    <property type="entry name" value="RIBOSOMALS1"/>
</dbReference>
<dbReference type="InParanoid" id="E8N2R7"/>
<evidence type="ECO:0000313" key="7">
    <source>
        <dbReference type="EMBL" id="BAJ65067.1"/>
    </source>
</evidence>
<dbReference type="GO" id="GO:0006412">
    <property type="term" value="P:translation"/>
    <property type="evidence" value="ECO:0007669"/>
    <property type="project" value="TreeGrafter"/>
</dbReference>
<evidence type="ECO:0000256" key="4">
    <source>
        <dbReference type="ARBA" id="ARBA00025604"/>
    </source>
</evidence>
<dbReference type="eggNOG" id="COG0539">
    <property type="taxonomic scope" value="Bacteria"/>
</dbReference>
<accession>E8N2R7</accession>
<feature type="region of interest" description="Disordered" evidence="5">
    <location>
        <begin position="1"/>
        <end position="21"/>
    </location>
</feature>
<evidence type="ECO:0000256" key="5">
    <source>
        <dbReference type="SAM" id="MobiDB-lite"/>
    </source>
</evidence>
<dbReference type="KEGG" id="atm:ANT_30410"/>
<feature type="domain" description="S1 motif" evidence="6">
    <location>
        <begin position="311"/>
        <end position="380"/>
    </location>
</feature>
<keyword evidence="8" id="KW-1185">Reference proteome</keyword>
<dbReference type="PANTHER" id="PTHR10724:SF7">
    <property type="entry name" value="SMALL RIBOSOMAL SUBUNIT PROTEIN BS1C"/>
    <property type="match status" value="1"/>
</dbReference>
<dbReference type="FunFam" id="2.40.50.140:FF:000103">
    <property type="entry name" value="protein RRP5 homolog"/>
    <property type="match status" value="1"/>
</dbReference>
<dbReference type="EMBL" id="AP012029">
    <property type="protein sequence ID" value="BAJ65067.1"/>
    <property type="molecule type" value="Genomic_DNA"/>
</dbReference>
<dbReference type="InterPro" id="IPR003029">
    <property type="entry name" value="S1_domain"/>
</dbReference>
<reference evidence="7 8" key="1">
    <citation type="submission" date="2010-12" db="EMBL/GenBank/DDBJ databases">
        <title>Whole genome sequence of Anaerolinea thermophila UNI-1.</title>
        <authorList>
            <person name="Narita-Yamada S."/>
            <person name="Kishi E."/>
            <person name="Watanabe Y."/>
            <person name="Takasaki K."/>
            <person name="Ankai A."/>
            <person name="Oguchi A."/>
            <person name="Fukui S."/>
            <person name="Takahashi M."/>
            <person name="Yashiro I."/>
            <person name="Hosoyama A."/>
            <person name="Sekiguchi Y."/>
            <person name="Hanada S."/>
            <person name="Fujita N."/>
        </authorList>
    </citation>
    <scope>NUCLEOTIDE SEQUENCE [LARGE SCALE GENOMIC DNA]</scope>
    <source>
        <strain evidence="8">DSM 14523 / JCM 11388 / NBRC 100420 / UNI-1</strain>
    </source>
</reference>
<dbReference type="Gene3D" id="2.40.50.140">
    <property type="entry name" value="Nucleic acid-binding proteins"/>
    <property type="match status" value="4"/>
</dbReference>
<dbReference type="GO" id="GO:1990904">
    <property type="term" value="C:ribonucleoprotein complex"/>
    <property type="evidence" value="ECO:0007669"/>
    <property type="project" value="UniProtKB-KW"/>
</dbReference>
<evidence type="ECO:0000259" key="6">
    <source>
        <dbReference type="PROSITE" id="PS50126"/>
    </source>
</evidence>
<dbReference type="PROSITE" id="PS50126">
    <property type="entry name" value="S1"/>
    <property type="match status" value="4"/>
</dbReference>
<keyword evidence="2 7" id="KW-0689">Ribosomal protein</keyword>
<gene>
    <name evidence="7" type="primary">rpsA</name>
    <name evidence="7" type="ordered locus">ANT_30410</name>
</gene>
<dbReference type="InterPro" id="IPR035104">
    <property type="entry name" value="Ribosomal_protein_S1-like"/>
</dbReference>
<dbReference type="Pfam" id="PF00575">
    <property type="entry name" value="S1"/>
    <property type="match status" value="4"/>
</dbReference>
<dbReference type="STRING" id="926569.ANT_30410"/>
<dbReference type="FunFam" id="2.40.50.140:FF:000051">
    <property type="entry name" value="RNA-binding transcriptional accessory protein"/>
    <property type="match status" value="1"/>
</dbReference>
<dbReference type="GO" id="GO:0005737">
    <property type="term" value="C:cytoplasm"/>
    <property type="evidence" value="ECO:0007669"/>
    <property type="project" value="UniProtKB-ARBA"/>
</dbReference>